<dbReference type="GO" id="GO:0005985">
    <property type="term" value="P:sucrose metabolic process"/>
    <property type="evidence" value="ECO:0007669"/>
    <property type="project" value="UniProtKB-UniPathway"/>
</dbReference>
<dbReference type="PANTHER" id="PTHR19432">
    <property type="entry name" value="SUGAR TRANSPORTER"/>
    <property type="match status" value="1"/>
</dbReference>
<evidence type="ECO:0000256" key="3">
    <source>
        <dbReference type="ARBA" id="ARBA00007134"/>
    </source>
</evidence>
<feature type="transmembrane region" description="Helical" evidence="10">
    <location>
        <begin position="143"/>
        <end position="161"/>
    </location>
</feature>
<dbReference type="InterPro" id="IPR036259">
    <property type="entry name" value="MFS_trans_sf"/>
</dbReference>
<dbReference type="GO" id="GO:0005886">
    <property type="term" value="C:plasma membrane"/>
    <property type="evidence" value="ECO:0007669"/>
    <property type="project" value="InterPro"/>
</dbReference>
<dbReference type="FunFam" id="1.20.1250.20:FF:000174">
    <property type="entry name" value="Sucrose transport protein"/>
    <property type="match status" value="1"/>
</dbReference>
<proteinExistence type="inferred from homology"/>
<evidence type="ECO:0000256" key="6">
    <source>
        <dbReference type="ARBA" id="ARBA00022692"/>
    </source>
</evidence>
<feature type="transmembrane region" description="Helical" evidence="10">
    <location>
        <begin position="36"/>
        <end position="61"/>
    </location>
</feature>
<evidence type="ECO:0000256" key="10">
    <source>
        <dbReference type="SAM" id="Phobius"/>
    </source>
</evidence>
<comment type="caution">
    <text evidence="11">The sequence shown here is derived from an EMBL/GenBank/DDBJ whole genome shotgun (WGS) entry which is preliminary data.</text>
</comment>
<feature type="transmembrane region" description="Helical" evidence="10">
    <location>
        <begin position="73"/>
        <end position="93"/>
    </location>
</feature>
<evidence type="ECO:0000313" key="11">
    <source>
        <dbReference type="EMBL" id="CAA7040218.1"/>
    </source>
</evidence>
<evidence type="ECO:0000256" key="8">
    <source>
        <dbReference type="ARBA" id="ARBA00022989"/>
    </source>
</evidence>
<feature type="transmembrane region" description="Helical" evidence="10">
    <location>
        <begin position="440"/>
        <end position="460"/>
    </location>
</feature>
<keyword evidence="4" id="KW-0813">Transport</keyword>
<feature type="transmembrane region" description="Helical" evidence="10">
    <location>
        <begin position="365"/>
        <end position="385"/>
    </location>
</feature>
<evidence type="ECO:0008006" key="13">
    <source>
        <dbReference type="Google" id="ProtNLM"/>
    </source>
</evidence>
<evidence type="ECO:0000256" key="1">
    <source>
        <dbReference type="ARBA" id="ARBA00004141"/>
    </source>
</evidence>
<dbReference type="Gene3D" id="1.20.1250.20">
    <property type="entry name" value="MFS general substrate transporter like domains"/>
    <property type="match status" value="1"/>
</dbReference>
<evidence type="ECO:0000256" key="9">
    <source>
        <dbReference type="ARBA" id="ARBA00023136"/>
    </source>
</evidence>
<feature type="transmembrane region" description="Helical" evidence="10">
    <location>
        <begin position="331"/>
        <end position="353"/>
    </location>
</feature>
<keyword evidence="5" id="KW-0762">Sugar transport</keyword>
<dbReference type="GO" id="GO:0005773">
    <property type="term" value="C:vacuole"/>
    <property type="evidence" value="ECO:0007669"/>
    <property type="project" value="TreeGrafter"/>
</dbReference>
<keyword evidence="8 10" id="KW-1133">Transmembrane helix</keyword>
<feature type="transmembrane region" description="Helical" evidence="10">
    <location>
        <begin position="182"/>
        <end position="202"/>
    </location>
</feature>
<gene>
    <name evidence="11" type="ORF">MERR_LOCUS27453</name>
</gene>
<dbReference type="OrthoDB" id="28755at2759"/>
<evidence type="ECO:0000313" key="12">
    <source>
        <dbReference type="Proteomes" id="UP000467841"/>
    </source>
</evidence>
<dbReference type="SUPFAM" id="SSF103473">
    <property type="entry name" value="MFS general substrate transporter"/>
    <property type="match status" value="1"/>
</dbReference>
<comment type="subcellular location">
    <subcellularLocation>
        <location evidence="1">Membrane</location>
        <topology evidence="1">Multi-pass membrane protein</topology>
    </subcellularLocation>
</comment>
<feature type="transmembrane region" description="Helical" evidence="10">
    <location>
        <begin position="466"/>
        <end position="485"/>
    </location>
</feature>
<keyword evidence="7" id="KW-0769">Symport</keyword>
<evidence type="ECO:0000256" key="2">
    <source>
        <dbReference type="ARBA" id="ARBA00004914"/>
    </source>
</evidence>
<dbReference type="InterPro" id="IPR005989">
    <property type="entry name" value="Suc_symporter_pln"/>
</dbReference>
<name>A0A6D2JSM4_9BRAS</name>
<sequence length="569" mass="61572">MSNLKDETAAKDVAVLETKSSIVPADFGEPSPLKKIISMASIAAGVQFGWALQLSLLTPYVQLLGIPHKWSSLIWLCGPISGMLVQPTVGYYSDRCTSRFGRRRPFIAVGAILVAVAGILIGYAADLGRLAGDNLEKTPKVRAIWFFALGFWILDVANNTLQGPCRAFLADLSAGDAKKTRTANAIFSFFMAVGNILGYAAGSYTNLHKMFPFTMTEACDIYCANLKSCFFLSIILLLSVTVTSLFYVKDKQRSPEKGASDVETPFFGEIFGAFRVMERPMWMLIIVTALNWIAWFPFLLFDTDWMGREVYGGDSSGDDKMKDLYNKGVHVGSLGLMINAIVLGVVSLFIEWLSQKMGGAKRLWGAVNFILAVCLGLTVLITKLAEAHRKTAGAFAGPTDAIRGGALTIFAFLGIPLAVTFSIPFALASIISSNSGVGQGLSLGVLNLAIVIPQMVVSLGGGPFDALFGGGNLPGFVVGAIAAAIHTRSWFRLGRSSGKYNIELVVTRSGFSSNFKLIYLRAGFQFPVNHSFLKKGPKAGYWSSDFHGHLSRASRRQTGKEIRKGKLEV</sequence>
<dbReference type="NCBIfam" id="TIGR01301">
    <property type="entry name" value="GPH_sucrose"/>
    <property type="match status" value="1"/>
</dbReference>
<dbReference type="Proteomes" id="UP000467841">
    <property type="component" value="Unassembled WGS sequence"/>
</dbReference>
<evidence type="ECO:0000256" key="5">
    <source>
        <dbReference type="ARBA" id="ARBA00022597"/>
    </source>
</evidence>
<organism evidence="11 12">
    <name type="scientific">Microthlaspi erraticum</name>
    <dbReference type="NCBI Taxonomy" id="1685480"/>
    <lineage>
        <taxon>Eukaryota</taxon>
        <taxon>Viridiplantae</taxon>
        <taxon>Streptophyta</taxon>
        <taxon>Embryophyta</taxon>
        <taxon>Tracheophyta</taxon>
        <taxon>Spermatophyta</taxon>
        <taxon>Magnoliopsida</taxon>
        <taxon>eudicotyledons</taxon>
        <taxon>Gunneridae</taxon>
        <taxon>Pentapetalae</taxon>
        <taxon>rosids</taxon>
        <taxon>malvids</taxon>
        <taxon>Brassicales</taxon>
        <taxon>Brassicaceae</taxon>
        <taxon>Coluteocarpeae</taxon>
        <taxon>Microthlaspi</taxon>
    </lineage>
</organism>
<reference evidence="11" key="1">
    <citation type="submission" date="2020-01" db="EMBL/GenBank/DDBJ databases">
        <authorList>
            <person name="Mishra B."/>
        </authorList>
    </citation>
    <scope>NUCLEOTIDE SEQUENCE [LARGE SCALE GENOMIC DNA]</scope>
</reference>
<dbReference type="PANTHER" id="PTHR19432:SF94">
    <property type="entry name" value="SUCROSE TRANSPORT PROTEIN SUC7-RELATED"/>
    <property type="match status" value="1"/>
</dbReference>
<comment type="similarity">
    <text evidence="3">Belongs to the glycoside-pentoside-hexuronide (GPH) cation symporter transporter (TC 2.A.2.4) family.</text>
</comment>
<dbReference type="UniPathway" id="UPA00238"/>
<dbReference type="CDD" id="cd17313">
    <property type="entry name" value="MFS_SLC45_SUC"/>
    <property type="match status" value="1"/>
</dbReference>
<feature type="transmembrane region" description="Helical" evidence="10">
    <location>
        <begin position="405"/>
        <end position="428"/>
    </location>
</feature>
<comment type="pathway">
    <text evidence="2">Glycan biosynthesis; sucrose metabolism.</text>
</comment>
<accession>A0A6D2JSM4</accession>
<keyword evidence="12" id="KW-1185">Reference proteome</keyword>
<keyword evidence="6 10" id="KW-0812">Transmembrane</keyword>
<keyword evidence="9 10" id="KW-0472">Membrane</keyword>
<evidence type="ECO:0000256" key="4">
    <source>
        <dbReference type="ARBA" id="ARBA00022448"/>
    </source>
</evidence>
<dbReference type="AlphaFoldDB" id="A0A6D2JSM4"/>
<dbReference type="Pfam" id="PF13347">
    <property type="entry name" value="MFS_2"/>
    <property type="match status" value="1"/>
</dbReference>
<dbReference type="GO" id="GO:0008506">
    <property type="term" value="F:sucrose:proton symporter activity"/>
    <property type="evidence" value="ECO:0007669"/>
    <property type="project" value="TreeGrafter"/>
</dbReference>
<feature type="transmembrane region" description="Helical" evidence="10">
    <location>
        <begin position="281"/>
        <end position="301"/>
    </location>
</feature>
<feature type="transmembrane region" description="Helical" evidence="10">
    <location>
        <begin position="230"/>
        <end position="248"/>
    </location>
</feature>
<protein>
    <recommendedName>
        <fullName evidence="13">Sucrose transporter</fullName>
    </recommendedName>
</protein>
<evidence type="ECO:0000256" key="7">
    <source>
        <dbReference type="ARBA" id="ARBA00022847"/>
    </source>
</evidence>
<dbReference type="EMBL" id="CACVBM020001225">
    <property type="protein sequence ID" value="CAA7040218.1"/>
    <property type="molecule type" value="Genomic_DNA"/>
</dbReference>
<feature type="transmembrane region" description="Helical" evidence="10">
    <location>
        <begin position="105"/>
        <end position="123"/>
    </location>
</feature>